<reference evidence="4 5" key="1">
    <citation type="submission" date="2016-10" db="EMBL/GenBank/DDBJ databases">
        <authorList>
            <person name="de Groot N.N."/>
        </authorList>
    </citation>
    <scope>NUCLEOTIDE SEQUENCE [LARGE SCALE GENOMIC DNA]</scope>
    <source>
        <strain evidence="4 5">DSM 22126</strain>
    </source>
</reference>
<dbReference type="Pfam" id="PF19344">
    <property type="entry name" value="TetR_C_32"/>
    <property type="match status" value="1"/>
</dbReference>
<dbReference type="PANTHER" id="PTHR30055:SF160">
    <property type="entry name" value="TRANSCRIPTIONAL REGULATORY PROTEIN (PROBABLY ASNC-FAMILY)-RELATED"/>
    <property type="match status" value="1"/>
</dbReference>
<dbReference type="Gene3D" id="1.10.357.10">
    <property type="entry name" value="Tetracycline Repressor, domain 2"/>
    <property type="match status" value="1"/>
</dbReference>
<dbReference type="InterPro" id="IPR045823">
    <property type="entry name" value="TetR_C_32"/>
</dbReference>
<dbReference type="PROSITE" id="PS50977">
    <property type="entry name" value="HTH_TETR_2"/>
    <property type="match status" value="1"/>
</dbReference>
<dbReference type="STRING" id="545619.SAMN04489860_2729"/>
<evidence type="ECO:0000313" key="5">
    <source>
        <dbReference type="Proteomes" id="UP000185663"/>
    </source>
</evidence>
<name>A0A1H1W866_9CELL</name>
<sequence>MGNNQPATVDGRSTRWDDHRAARRAELVHAARKVVHKNGPAVSMDEIATASGTSKSIIYRYFDDKVGLQVAVGNSVGEAMHDALATAAAAAGTPERALRAMVRVYLEMVEQSPNVYHFVMRTGVVAGTDVEGRPAKAPLDAFLESVTELVAQPFAQAAHVSEGTAAVWAAGAVGFVRGTGEWWLHHRDEPGTPSREELTEQVADWLWFGPVGLFSPTRGDDASTHHHPSTPGEH</sequence>
<dbReference type="SUPFAM" id="SSF48498">
    <property type="entry name" value="Tetracyclin repressor-like, C-terminal domain"/>
    <property type="match status" value="1"/>
</dbReference>
<dbReference type="PANTHER" id="PTHR30055">
    <property type="entry name" value="HTH-TYPE TRANSCRIPTIONAL REGULATOR RUTR"/>
    <property type="match status" value="1"/>
</dbReference>
<protein>
    <submittedName>
        <fullName evidence="4">DNA-binding transcriptional regulator, AcrR family</fullName>
    </submittedName>
</protein>
<dbReference type="InterPro" id="IPR050109">
    <property type="entry name" value="HTH-type_TetR-like_transc_reg"/>
</dbReference>
<dbReference type="Pfam" id="PF00440">
    <property type="entry name" value="TetR_N"/>
    <property type="match status" value="1"/>
</dbReference>
<dbReference type="RefSeq" id="WP_043109149.1">
    <property type="nucleotide sequence ID" value="NZ_LT629776.1"/>
</dbReference>
<evidence type="ECO:0000256" key="2">
    <source>
        <dbReference type="PROSITE-ProRule" id="PRU00335"/>
    </source>
</evidence>
<accession>A0A1H1W866</accession>
<evidence type="ECO:0000313" key="4">
    <source>
        <dbReference type="EMBL" id="SDS92646.1"/>
    </source>
</evidence>
<dbReference type="OrthoDB" id="4542604at2"/>
<organism evidence="4 5">
    <name type="scientific">Paraoerskovia marina</name>
    <dbReference type="NCBI Taxonomy" id="545619"/>
    <lineage>
        <taxon>Bacteria</taxon>
        <taxon>Bacillati</taxon>
        <taxon>Actinomycetota</taxon>
        <taxon>Actinomycetes</taxon>
        <taxon>Micrococcales</taxon>
        <taxon>Cellulomonadaceae</taxon>
        <taxon>Paraoerskovia</taxon>
    </lineage>
</organism>
<dbReference type="InterPro" id="IPR036271">
    <property type="entry name" value="Tet_transcr_reg_TetR-rel_C_sf"/>
</dbReference>
<gene>
    <name evidence="4" type="ORF">SAMN04489860_2729</name>
</gene>
<feature type="domain" description="HTH tetR-type" evidence="3">
    <location>
        <begin position="21"/>
        <end position="80"/>
    </location>
</feature>
<evidence type="ECO:0000256" key="1">
    <source>
        <dbReference type="ARBA" id="ARBA00023125"/>
    </source>
</evidence>
<feature type="DNA-binding region" description="H-T-H motif" evidence="2">
    <location>
        <begin position="43"/>
        <end position="62"/>
    </location>
</feature>
<dbReference type="EMBL" id="LT629776">
    <property type="protein sequence ID" value="SDS92646.1"/>
    <property type="molecule type" value="Genomic_DNA"/>
</dbReference>
<evidence type="ECO:0000259" key="3">
    <source>
        <dbReference type="PROSITE" id="PS50977"/>
    </source>
</evidence>
<dbReference type="GO" id="GO:0000976">
    <property type="term" value="F:transcription cis-regulatory region binding"/>
    <property type="evidence" value="ECO:0007669"/>
    <property type="project" value="TreeGrafter"/>
</dbReference>
<dbReference type="InterPro" id="IPR001647">
    <property type="entry name" value="HTH_TetR"/>
</dbReference>
<dbReference type="GO" id="GO:0003700">
    <property type="term" value="F:DNA-binding transcription factor activity"/>
    <property type="evidence" value="ECO:0007669"/>
    <property type="project" value="TreeGrafter"/>
</dbReference>
<keyword evidence="1 2" id="KW-0238">DNA-binding</keyword>
<dbReference type="InterPro" id="IPR009057">
    <property type="entry name" value="Homeodomain-like_sf"/>
</dbReference>
<keyword evidence="5" id="KW-1185">Reference proteome</keyword>
<dbReference type="eggNOG" id="COG1309">
    <property type="taxonomic scope" value="Bacteria"/>
</dbReference>
<dbReference type="Proteomes" id="UP000185663">
    <property type="component" value="Chromosome I"/>
</dbReference>
<proteinExistence type="predicted"/>
<dbReference type="SUPFAM" id="SSF46689">
    <property type="entry name" value="Homeodomain-like"/>
    <property type="match status" value="1"/>
</dbReference>
<dbReference type="AlphaFoldDB" id="A0A1H1W866"/>